<accession>A0A239PUP5</accession>
<dbReference type="AlphaFoldDB" id="A0A239PUP5"/>
<dbReference type="EMBL" id="FZQB01000006">
    <property type="protein sequence ID" value="SNT74024.1"/>
    <property type="molecule type" value="Genomic_DNA"/>
</dbReference>
<evidence type="ECO:0000313" key="1">
    <source>
        <dbReference type="EMBL" id="SNT74024.1"/>
    </source>
</evidence>
<evidence type="ECO:0000313" key="2">
    <source>
        <dbReference type="Proteomes" id="UP000198307"/>
    </source>
</evidence>
<proteinExistence type="predicted"/>
<gene>
    <name evidence="1" type="ORF">SAMN05444959_106205</name>
</gene>
<reference evidence="1 2" key="1">
    <citation type="submission" date="2017-07" db="EMBL/GenBank/DDBJ databases">
        <authorList>
            <person name="Sun Z.S."/>
            <person name="Albrecht U."/>
            <person name="Echele G."/>
            <person name="Lee C.C."/>
        </authorList>
    </citation>
    <scope>NUCLEOTIDE SEQUENCE [LARGE SCALE GENOMIC DNA]</scope>
    <source>
        <strain evidence="1 2">DSM 14827</strain>
    </source>
</reference>
<organism evidence="1 2">
    <name type="scientific">Paracoccus seriniphilus</name>
    <dbReference type="NCBI Taxonomy" id="184748"/>
    <lineage>
        <taxon>Bacteria</taxon>
        <taxon>Pseudomonadati</taxon>
        <taxon>Pseudomonadota</taxon>
        <taxon>Alphaproteobacteria</taxon>
        <taxon>Rhodobacterales</taxon>
        <taxon>Paracoccaceae</taxon>
        <taxon>Paracoccus</taxon>
    </lineage>
</organism>
<dbReference type="Proteomes" id="UP000198307">
    <property type="component" value="Unassembled WGS sequence"/>
</dbReference>
<name>A0A239PUP5_9RHOB</name>
<sequence length="86" mass="9480">MASEGAARLSGSVATTLEPPAEVPIASTYLSGTDRRRVKRAFCGLFEGAVGKDVLSRTWRKTFLRKWRLKRKAVADSQEEAGNRLV</sequence>
<keyword evidence="2" id="KW-1185">Reference proteome</keyword>
<protein>
    <submittedName>
        <fullName evidence="1">Uncharacterized protein</fullName>
    </submittedName>
</protein>